<dbReference type="PANTHER" id="PTHR11439">
    <property type="entry name" value="GAG-POL-RELATED RETROTRANSPOSON"/>
    <property type="match status" value="1"/>
</dbReference>
<dbReference type="PANTHER" id="PTHR11439:SF467">
    <property type="entry name" value="INTEGRASE CATALYTIC DOMAIN-CONTAINING PROTEIN"/>
    <property type="match status" value="1"/>
</dbReference>
<comment type="caution">
    <text evidence="1">The sequence shown here is derived from an EMBL/GenBank/DDBJ whole genome shotgun (WGS) entry which is preliminary data.</text>
</comment>
<proteinExistence type="predicted"/>
<sequence>MKDMGEATYVIRIEIFHDRSRGLLGLSQNRYIETILERFDMENRSASIAPIQKGDKFSLTQCPQNEWERKQMERILYASAVGSLMHAQTCTRPDISFAIAMLGRYQSNLRMDHWKAAKKVMRYLRGTKDYMLTFKRSDNLEVIGYTDSDFVGCVDSRKSTFSYVYLLVGAAISWKSAKQTIITTSTMEAECVACFEATIHGLWLRNFILGLAIVDTIEKPLRIYCDNFAVVFFSKNDKCSNGAKRMELKYFAVKEEVQKQRVSIEHINTELMVADPITKGLPPKTFKEHVKRMGLDCNP</sequence>
<reference evidence="1 2" key="1">
    <citation type="journal article" date="2018" name="PLoS Genet.">
        <title>Population sequencing reveals clonal diversity and ancestral inbreeding in the grapevine cultivar Chardonnay.</title>
        <authorList>
            <person name="Roach M.J."/>
            <person name="Johnson D.L."/>
            <person name="Bohlmann J."/>
            <person name="van Vuuren H.J."/>
            <person name="Jones S.J."/>
            <person name="Pretorius I.S."/>
            <person name="Schmidt S.A."/>
            <person name="Borneman A.R."/>
        </authorList>
    </citation>
    <scope>NUCLEOTIDE SEQUENCE [LARGE SCALE GENOMIC DNA]</scope>
    <source>
        <strain evidence="2">cv. Chardonnay</strain>
        <tissue evidence="1">Leaf</tissue>
    </source>
</reference>
<evidence type="ECO:0000313" key="1">
    <source>
        <dbReference type="EMBL" id="RVW36527.1"/>
    </source>
</evidence>
<dbReference type="AlphaFoldDB" id="A0A438DM45"/>
<organism evidence="1 2">
    <name type="scientific">Vitis vinifera</name>
    <name type="common">Grape</name>
    <dbReference type="NCBI Taxonomy" id="29760"/>
    <lineage>
        <taxon>Eukaryota</taxon>
        <taxon>Viridiplantae</taxon>
        <taxon>Streptophyta</taxon>
        <taxon>Embryophyta</taxon>
        <taxon>Tracheophyta</taxon>
        <taxon>Spermatophyta</taxon>
        <taxon>Magnoliopsida</taxon>
        <taxon>eudicotyledons</taxon>
        <taxon>Gunneridae</taxon>
        <taxon>Pentapetalae</taxon>
        <taxon>rosids</taxon>
        <taxon>Vitales</taxon>
        <taxon>Vitaceae</taxon>
        <taxon>Viteae</taxon>
        <taxon>Vitis</taxon>
    </lineage>
</organism>
<name>A0A438DM45_VITVI</name>
<evidence type="ECO:0000313" key="2">
    <source>
        <dbReference type="Proteomes" id="UP000288805"/>
    </source>
</evidence>
<gene>
    <name evidence="1" type="primary">POLX_503</name>
    <name evidence="1" type="ORF">CK203_072902</name>
</gene>
<dbReference type="CDD" id="cd09272">
    <property type="entry name" value="RNase_HI_RT_Ty1"/>
    <property type="match status" value="1"/>
</dbReference>
<accession>A0A438DM45</accession>
<dbReference type="Proteomes" id="UP000288805">
    <property type="component" value="Unassembled WGS sequence"/>
</dbReference>
<protein>
    <submittedName>
        <fullName evidence="1">Retrovirus-related Pol polyprotein from transposon TNT 1-94</fullName>
    </submittedName>
</protein>
<dbReference type="EMBL" id="QGNW01001568">
    <property type="protein sequence ID" value="RVW36527.1"/>
    <property type="molecule type" value="Genomic_DNA"/>
</dbReference>